<dbReference type="Pfam" id="PF18803">
    <property type="entry name" value="CxC2"/>
    <property type="match status" value="1"/>
</dbReference>
<gene>
    <name evidence="3" type="ORF">R3P38DRAFT_3202168</name>
</gene>
<comment type="caution">
    <text evidence="3">The sequence shown here is derived from an EMBL/GenBank/DDBJ whole genome shotgun (WGS) entry which is preliminary data.</text>
</comment>
<organism evidence="3 4">
    <name type="scientific">Favolaschia claudopus</name>
    <dbReference type="NCBI Taxonomy" id="2862362"/>
    <lineage>
        <taxon>Eukaryota</taxon>
        <taxon>Fungi</taxon>
        <taxon>Dikarya</taxon>
        <taxon>Basidiomycota</taxon>
        <taxon>Agaricomycotina</taxon>
        <taxon>Agaricomycetes</taxon>
        <taxon>Agaricomycetidae</taxon>
        <taxon>Agaricales</taxon>
        <taxon>Marasmiineae</taxon>
        <taxon>Mycenaceae</taxon>
        <taxon>Favolaschia</taxon>
    </lineage>
</organism>
<evidence type="ECO:0000256" key="1">
    <source>
        <dbReference type="SAM" id="MobiDB-lite"/>
    </source>
</evidence>
<feature type="domain" description="CxC2-like cysteine cluster KDZ transposase-associated" evidence="2">
    <location>
        <begin position="183"/>
        <end position="284"/>
    </location>
</feature>
<feature type="region of interest" description="Disordered" evidence="1">
    <location>
        <begin position="937"/>
        <end position="966"/>
    </location>
</feature>
<dbReference type="EMBL" id="JAWWNJ010000049">
    <property type="protein sequence ID" value="KAK7016885.1"/>
    <property type="molecule type" value="Genomic_DNA"/>
</dbReference>
<dbReference type="InterPro" id="IPR041457">
    <property type="entry name" value="CxC2_KDZ-assoc"/>
</dbReference>
<evidence type="ECO:0000313" key="4">
    <source>
        <dbReference type="Proteomes" id="UP001362999"/>
    </source>
</evidence>
<protein>
    <submittedName>
        <fullName evidence="3">CxC2 domain-containing protein</fullName>
    </submittedName>
</protein>
<feature type="region of interest" description="Disordered" evidence="1">
    <location>
        <begin position="23"/>
        <end position="49"/>
    </location>
</feature>
<evidence type="ECO:0000259" key="2">
    <source>
        <dbReference type="Pfam" id="PF18803"/>
    </source>
</evidence>
<feature type="compositionally biased region" description="Acidic residues" evidence="1">
    <location>
        <begin position="1124"/>
        <end position="1142"/>
    </location>
</feature>
<feature type="region of interest" description="Disordered" evidence="1">
    <location>
        <begin position="70"/>
        <end position="97"/>
    </location>
</feature>
<dbReference type="InterPro" id="IPR040521">
    <property type="entry name" value="KDZ"/>
</dbReference>
<reference evidence="3 4" key="1">
    <citation type="journal article" date="2024" name="J Genomics">
        <title>Draft genome sequencing and assembly of Favolaschia claudopus CIRM-BRFM 2984 isolated from oak limbs.</title>
        <authorList>
            <person name="Navarro D."/>
            <person name="Drula E."/>
            <person name="Chaduli D."/>
            <person name="Cazenave R."/>
            <person name="Ahrendt S."/>
            <person name="Wang J."/>
            <person name="Lipzen A."/>
            <person name="Daum C."/>
            <person name="Barry K."/>
            <person name="Grigoriev I.V."/>
            <person name="Favel A."/>
            <person name="Rosso M.N."/>
            <person name="Martin F."/>
        </authorList>
    </citation>
    <scope>NUCLEOTIDE SEQUENCE [LARGE SCALE GENOMIC DNA]</scope>
    <source>
        <strain evidence="3 4">CIRM-BRFM 2984</strain>
    </source>
</reference>
<feature type="region of interest" description="Disordered" evidence="1">
    <location>
        <begin position="1114"/>
        <end position="1142"/>
    </location>
</feature>
<evidence type="ECO:0000313" key="3">
    <source>
        <dbReference type="EMBL" id="KAK7016885.1"/>
    </source>
</evidence>
<dbReference type="Proteomes" id="UP001362999">
    <property type="component" value="Unassembled WGS sequence"/>
</dbReference>
<keyword evidence="4" id="KW-1185">Reference proteome</keyword>
<dbReference type="Pfam" id="PF18758">
    <property type="entry name" value="KDZ"/>
    <property type="match status" value="1"/>
</dbReference>
<sequence>MAVLGVIHRAATILSRMFNINVPKAKGRGNTSTTKGTAKQHRVSDPNQALHHRVSVAESSSSARYVPSVDMTPAYSQPAPPPATSAPQTPTPRQTQTSAVLEEFKIIRPYLMKKILATEAHTRFGSPCTCGNAVCEVTCNDCTQYQPTCKACFVSQHRTRPFHWAEVWDAGRGCLVRHDIARLDHVITLGHYGAACAVSSGGGTPFTIVSSNGIHATKVDFCQHGVVVDKVGLLLDAQLFPCSFKDPKSAITFECLKMFEMLSMEGKIASFDFVGAWSRITDNSFTENVPDMQENFIRCAHLWGVLTLMKRMGQEHDIDKHFPHRPAGNLVLYCPSCPEPGFNMDSKLNVLPAELRHLNQQRDTLDGNFHCNKAKKNYESADISLCGGKAYFPTNDVLASHLAQQSAEPEPEYPCVYLKAVKNQDKKKFKNMEITGIVNTQCSHVFVKASVDLQYGERFANVDLSFAHNLRQKIQQIRPGSNEKVAFRIELDGVDRILSYDAMCQYSVNLVERFKNNPELADLVPIIEKMRFSIPALHVQGHQDGCMYAYSTAYMLATAHFHGETAEQYWPELNQLGPQTRQMNGGHRQDTIIKHHSNWNYKKMSKSINLLVQDLKSAEQLFAHHRDVFFGLCLQHVKRIDEEKWFEMDRTADKKNLKDVRSVYRMKTSKVPSQNAIYKKLLSDETKPGETQNFFRKDTAAFCINEALSIQAKQRSVRAAVKANTRHELTATQKSIIDGRADLSKRIAKLRKAQMLVMPDFLKALAKHPGCDVEREALGLPSEYPNELERATAGLAVFSSTEAGLREGQAFDAIKQVKKYAGSLPELRRDKTKNAGRGTRNTISLEGIKNVRASLNLWIKEYNTAREAMIILGHASGVDDFRELKEEDTYKKPTGGLRGLGDSRKPEGYLWKVGVERSAARLPAALGSAAPEVQVEGTAQVRRKAGPRKPKIANATVDPSKEPTKKKRATGWIWNAKLGKMTDAELEEWTQEGNRVQWFRAEAEMLRQLEVGEAKLAEIRTTIRSFAQYSLIWSRLAEQQDTADIGRIAYAKQKAWMFAQRAELGRAALRLMPKYAKLADSDEDFLKFVKEEREAHRLDLEKVLERGRIKVKEAQMRQGGSEWVDSDDEDSSDEGSGEEMSD</sequence>
<feature type="compositionally biased region" description="Basic residues" evidence="1">
    <location>
        <begin position="941"/>
        <end position="951"/>
    </location>
</feature>
<name>A0AAW0AUS4_9AGAR</name>
<proteinExistence type="predicted"/>
<dbReference type="AlphaFoldDB" id="A0AAW0AUS4"/>
<feature type="compositionally biased region" description="Low complexity" evidence="1">
    <location>
        <begin position="85"/>
        <end position="97"/>
    </location>
</feature>
<accession>A0AAW0AUS4</accession>